<organism evidence="1 2">
    <name type="scientific">Galbibacter marinus</name>
    <dbReference type="NCBI Taxonomy" id="555500"/>
    <lineage>
        <taxon>Bacteria</taxon>
        <taxon>Pseudomonadati</taxon>
        <taxon>Bacteroidota</taxon>
        <taxon>Flavobacteriia</taxon>
        <taxon>Flavobacteriales</taxon>
        <taxon>Flavobacteriaceae</taxon>
        <taxon>Galbibacter</taxon>
    </lineage>
</organism>
<dbReference type="Proteomes" id="UP000007364">
    <property type="component" value="Unassembled WGS sequence"/>
</dbReference>
<proteinExistence type="predicted"/>
<dbReference type="SUPFAM" id="SSF52266">
    <property type="entry name" value="SGNH hydrolase"/>
    <property type="match status" value="2"/>
</dbReference>
<dbReference type="Gene3D" id="3.40.50.1110">
    <property type="entry name" value="SGNH hydrolase"/>
    <property type="match status" value="2"/>
</dbReference>
<dbReference type="STRING" id="555500.I215_14616"/>
<dbReference type="PATRIC" id="fig|555500.3.peg.3010"/>
<dbReference type="PROSITE" id="PS51257">
    <property type="entry name" value="PROKAR_LIPOPROTEIN"/>
    <property type="match status" value="1"/>
</dbReference>
<evidence type="ECO:0000313" key="2">
    <source>
        <dbReference type="Proteomes" id="UP000007364"/>
    </source>
</evidence>
<keyword evidence="2" id="KW-1185">Reference proteome</keyword>
<gene>
    <name evidence="1" type="ORF">I215_14616</name>
</gene>
<evidence type="ECO:0008006" key="3">
    <source>
        <dbReference type="Google" id="ProtNLM"/>
    </source>
</evidence>
<sequence length="490" mass="51680">MKKYLYTILALGLSFGCQPEFNDPINEVGFYTSGEADFSNYVAVGNSLTAGYADNALYIEGQLNSFPSMLADKFSLAGGGDFNQPLVADNLGGLLANGQQIQGNRLVLEVTASSQNPAPIEGTPTTDIANHLEGTFNNMGIPGAKSYHLMANTYGNIGNLPAANPYFIRIASSNEATVIEDAVAQDPTFFTLWIGNNDILGFATSGGIGEDQTGNLDPSTYGNSDITDPNVFANIYNELLKALTANGAKGAVANIPDVTAIPYFTTVPYNAIPLDEATAAMLNQAYAPYNTGLQQAAFLGAISPEEATERTINFTVGQNPVVLLDEDLTDLTSINEGLTNMRQATNQDLIPLPVSSVLGTLADPSDPNSVIGVGVPLNDDQLLTASEIQLVVTAQTAYNTAIKALADQYDIAFVDIQSLMNTLAQGGVSFDGGTITNTFGTGGAFSLDGVHPTQRGYAVVANNFIRAINSKYNSDLPLVNPGSYPTIFVK</sequence>
<comment type="caution">
    <text evidence="1">The sequence shown here is derived from an EMBL/GenBank/DDBJ whole genome shotgun (WGS) entry which is preliminary data.</text>
</comment>
<dbReference type="OrthoDB" id="9764164at2"/>
<reference evidence="1 2" key="1">
    <citation type="journal article" date="2012" name="J. Bacteriol.">
        <title>Genome Sequence of Galbibacter marinum Type Strain ck-I2-15.</title>
        <authorList>
            <person name="Lai Q."/>
            <person name="Li C."/>
            <person name="Shao Z."/>
        </authorList>
    </citation>
    <scope>NUCLEOTIDE SEQUENCE [LARGE SCALE GENOMIC DNA]</scope>
    <source>
        <strain evidence="2">ck-I2-15</strain>
    </source>
</reference>
<dbReference type="eggNOG" id="COG2755">
    <property type="taxonomic scope" value="Bacteria"/>
</dbReference>
<dbReference type="RefSeq" id="WP_008992753.1">
    <property type="nucleotide sequence ID" value="NZ_AMSG01000035.1"/>
</dbReference>
<accession>K2PR54</accession>
<dbReference type="InterPro" id="IPR036514">
    <property type="entry name" value="SGNH_hydro_sf"/>
</dbReference>
<dbReference type="AlphaFoldDB" id="K2PR54"/>
<protein>
    <recommendedName>
        <fullName evidence="3">G-D-S-L family lipolytic protein</fullName>
    </recommendedName>
</protein>
<evidence type="ECO:0000313" key="1">
    <source>
        <dbReference type="EMBL" id="EKF54019.1"/>
    </source>
</evidence>
<dbReference type="EMBL" id="AMSG01000035">
    <property type="protein sequence ID" value="EKF54019.1"/>
    <property type="molecule type" value="Genomic_DNA"/>
</dbReference>
<name>K2PR54_9FLAO</name>
<dbReference type="GO" id="GO:0016788">
    <property type="term" value="F:hydrolase activity, acting on ester bonds"/>
    <property type="evidence" value="ECO:0007669"/>
    <property type="project" value="UniProtKB-ARBA"/>
</dbReference>